<dbReference type="RefSeq" id="WP_170311284.1">
    <property type="nucleotide sequence ID" value="NZ_SSHJ02000001.1"/>
</dbReference>
<dbReference type="EMBL" id="SSHJ02000001">
    <property type="protein sequence ID" value="MFN0254897.1"/>
    <property type="molecule type" value="Genomic_DNA"/>
</dbReference>
<organism evidence="1 2">
    <name type="scientific">Pedobacter ureilyticus</name>
    <dbReference type="NCBI Taxonomy" id="1393051"/>
    <lineage>
        <taxon>Bacteria</taxon>
        <taxon>Pseudomonadati</taxon>
        <taxon>Bacteroidota</taxon>
        <taxon>Sphingobacteriia</taxon>
        <taxon>Sphingobacteriales</taxon>
        <taxon>Sphingobacteriaceae</taxon>
        <taxon>Pedobacter</taxon>
    </lineage>
</organism>
<name>A0ABW9J2X4_9SPHI</name>
<dbReference type="Proteomes" id="UP001517247">
    <property type="component" value="Unassembled WGS sequence"/>
</dbReference>
<sequence length="47" mass="5451">MSIGYLEFIDNDSFLVGRMLVFWIKHIHFDRNLSSEELKGSGAKSFD</sequence>
<comment type="caution">
    <text evidence="1">The sequence shown here is derived from an EMBL/GenBank/DDBJ whole genome shotgun (WGS) entry which is preliminary data.</text>
</comment>
<protein>
    <submittedName>
        <fullName evidence="1">Uncharacterized protein</fullName>
    </submittedName>
</protein>
<evidence type="ECO:0000313" key="1">
    <source>
        <dbReference type="EMBL" id="MFN0254897.1"/>
    </source>
</evidence>
<reference evidence="1 2" key="1">
    <citation type="submission" date="2024-12" db="EMBL/GenBank/DDBJ databases">
        <authorList>
            <person name="Hu S."/>
        </authorList>
    </citation>
    <scope>NUCLEOTIDE SEQUENCE [LARGE SCALE GENOMIC DNA]</scope>
    <source>
        <strain evidence="1 2">THG-T11</strain>
    </source>
</reference>
<evidence type="ECO:0000313" key="2">
    <source>
        <dbReference type="Proteomes" id="UP001517247"/>
    </source>
</evidence>
<accession>A0ABW9J2X4</accession>
<proteinExistence type="predicted"/>
<gene>
    <name evidence="1" type="ORF">E6A44_004895</name>
</gene>
<keyword evidence="2" id="KW-1185">Reference proteome</keyword>